<evidence type="ECO:0000313" key="3">
    <source>
        <dbReference type="Proteomes" id="UP000012073"/>
    </source>
</evidence>
<dbReference type="Proteomes" id="UP000012073">
    <property type="component" value="Unassembled WGS sequence"/>
</dbReference>
<evidence type="ECO:0000313" key="2">
    <source>
        <dbReference type="EMBL" id="CDF40461.1"/>
    </source>
</evidence>
<reference evidence="3" key="1">
    <citation type="journal article" date="2013" name="Proc. Natl. Acad. Sci. U.S.A.">
        <title>Genome structure and metabolic features in the red seaweed Chondrus crispus shed light on evolution of the Archaeplastida.</title>
        <authorList>
            <person name="Collen J."/>
            <person name="Porcel B."/>
            <person name="Carre W."/>
            <person name="Ball S.G."/>
            <person name="Chaparro C."/>
            <person name="Tonon T."/>
            <person name="Barbeyron T."/>
            <person name="Michel G."/>
            <person name="Noel B."/>
            <person name="Valentin K."/>
            <person name="Elias M."/>
            <person name="Artiguenave F."/>
            <person name="Arun A."/>
            <person name="Aury J.M."/>
            <person name="Barbosa-Neto J.F."/>
            <person name="Bothwell J.H."/>
            <person name="Bouget F.Y."/>
            <person name="Brillet L."/>
            <person name="Cabello-Hurtado F."/>
            <person name="Capella-Gutierrez S."/>
            <person name="Charrier B."/>
            <person name="Cladiere L."/>
            <person name="Cock J.M."/>
            <person name="Coelho S.M."/>
            <person name="Colleoni C."/>
            <person name="Czjzek M."/>
            <person name="Da Silva C."/>
            <person name="Delage L."/>
            <person name="Denoeud F."/>
            <person name="Deschamps P."/>
            <person name="Dittami S.M."/>
            <person name="Gabaldon T."/>
            <person name="Gachon C.M."/>
            <person name="Groisillier A."/>
            <person name="Herve C."/>
            <person name="Jabbari K."/>
            <person name="Katinka M."/>
            <person name="Kloareg B."/>
            <person name="Kowalczyk N."/>
            <person name="Labadie K."/>
            <person name="Leblanc C."/>
            <person name="Lopez P.J."/>
            <person name="McLachlan D.H."/>
            <person name="Meslet-Cladiere L."/>
            <person name="Moustafa A."/>
            <person name="Nehr Z."/>
            <person name="Nyvall Collen P."/>
            <person name="Panaud O."/>
            <person name="Partensky F."/>
            <person name="Poulain J."/>
            <person name="Rensing S.A."/>
            <person name="Rousvoal S."/>
            <person name="Samson G."/>
            <person name="Symeonidi A."/>
            <person name="Weissenbach J."/>
            <person name="Zambounis A."/>
            <person name="Wincker P."/>
            <person name="Boyen C."/>
        </authorList>
    </citation>
    <scope>NUCLEOTIDE SEQUENCE [LARGE SCALE GENOMIC DNA]</scope>
    <source>
        <strain evidence="3">cv. Stackhouse</strain>
    </source>
</reference>
<dbReference type="GeneID" id="17318489"/>
<name>R7QSI0_CHOCR</name>
<organism evidence="2 3">
    <name type="scientific">Chondrus crispus</name>
    <name type="common">Carrageen Irish moss</name>
    <name type="synonym">Polymorpha crispa</name>
    <dbReference type="NCBI Taxonomy" id="2769"/>
    <lineage>
        <taxon>Eukaryota</taxon>
        <taxon>Rhodophyta</taxon>
        <taxon>Florideophyceae</taxon>
        <taxon>Rhodymeniophycidae</taxon>
        <taxon>Gigartinales</taxon>
        <taxon>Gigartinaceae</taxon>
        <taxon>Chondrus</taxon>
    </lineage>
</organism>
<evidence type="ECO:0008006" key="4">
    <source>
        <dbReference type="Google" id="ProtNLM"/>
    </source>
</evidence>
<dbReference type="EMBL" id="HG002185">
    <property type="protein sequence ID" value="CDF40461.1"/>
    <property type="molecule type" value="Genomic_DNA"/>
</dbReference>
<sequence>MGSAAWFWHFWKAAVSHWLHAEGWNEDSTRTVKYNTVEAVSNVSAVAGKRSCRKQGCLEHFVVARCDFCVSKRFTRKVLLLGLARVRVCVNIRTRCRLTVYAGEVGGVFSGQNGPVAGGGRSIVPTIVVLPSI</sequence>
<keyword evidence="3" id="KW-1185">Reference proteome</keyword>
<feature type="signal peptide" evidence="1">
    <location>
        <begin position="1"/>
        <end position="21"/>
    </location>
</feature>
<dbReference type="Gramene" id="CDF40461">
    <property type="protein sequence ID" value="CDF40461"/>
    <property type="gene ID" value="CHC_T00007210001"/>
</dbReference>
<dbReference type="AlphaFoldDB" id="R7QSI0"/>
<proteinExistence type="predicted"/>
<dbReference type="RefSeq" id="XP_005710755.1">
    <property type="nucleotide sequence ID" value="XM_005710698.1"/>
</dbReference>
<dbReference type="KEGG" id="ccp:CHC_T00007210001"/>
<evidence type="ECO:0000256" key="1">
    <source>
        <dbReference type="SAM" id="SignalP"/>
    </source>
</evidence>
<protein>
    <recommendedName>
        <fullName evidence="4">Secreted protein</fullName>
    </recommendedName>
</protein>
<accession>R7QSI0</accession>
<feature type="chain" id="PRO_5004454696" description="Secreted protein" evidence="1">
    <location>
        <begin position="22"/>
        <end position="133"/>
    </location>
</feature>
<gene>
    <name evidence="2" type="ORF">CHC_T00007210001</name>
</gene>
<keyword evidence="1" id="KW-0732">Signal</keyword>